<keyword evidence="1" id="KW-0732">Signal</keyword>
<accession>A0A7Z2VLD4</accession>
<name>A0A7Z2VLD4_9BACL</name>
<dbReference type="EMBL" id="CP051680">
    <property type="protein sequence ID" value="QJD85179.1"/>
    <property type="molecule type" value="Genomic_DNA"/>
</dbReference>
<feature type="chain" id="PRO_5038582710" evidence="1">
    <location>
        <begin position="25"/>
        <end position="314"/>
    </location>
</feature>
<dbReference type="Proteomes" id="UP000502248">
    <property type="component" value="Chromosome"/>
</dbReference>
<protein>
    <submittedName>
        <fullName evidence="2">Uncharacterized protein</fullName>
    </submittedName>
</protein>
<organism evidence="2 3">
    <name type="scientific">Cohnella herbarum</name>
    <dbReference type="NCBI Taxonomy" id="2728023"/>
    <lineage>
        <taxon>Bacteria</taxon>
        <taxon>Bacillati</taxon>
        <taxon>Bacillota</taxon>
        <taxon>Bacilli</taxon>
        <taxon>Bacillales</taxon>
        <taxon>Paenibacillaceae</taxon>
        <taxon>Cohnella</taxon>
    </lineage>
</organism>
<dbReference type="RefSeq" id="WP_169281445.1">
    <property type="nucleotide sequence ID" value="NZ_CP051680.1"/>
</dbReference>
<evidence type="ECO:0000256" key="1">
    <source>
        <dbReference type="SAM" id="SignalP"/>
    </source>
</evidence>
<feature type="signal peptide" evidence="1">
    <location>
        <begin position="1"/>
        <end position="24"/>
    </location>
</feature>
<gene>
    <name evidence="2" type="ORF">HH215_19700</name>
</gene>
<keyword evidence="3" id="KW-1185">Reference proteome</keyword>
<evidence type="ECO:0000313" key="2">
    <source>
        <dbReference type="EMBL" id="QJD85179.1"/>
    </source>
</evidence>
<proteinExistence type="predicted"/>
<dbReference type="Gene3D" id="3.20.20.80">
    <property type="entry name" value="Glycosidases"/>
    <property type="match status" value="1"/>
</dbReference>
<dbReference type="AlphaFoldDB" id="A0A7Z2VLD4"/>
<dbReference type="KEGG" id="cheb:HH215_19700"/>
<evidence type="ECO:0000313" key="3">
    <source>
        <dbReference type="Proteomes" id="UP000502248"/>
    </source>
</evidence>
<sequence>MNRISSTLRFCLAIVLCMTGIVQFSPDKPSRAYASADWPVTATMGNENGGPVFKINGTPVVPQFLYGSTMKIHANYVPFLDTINMANSRDVHVKFWINVLDDMAWNEQVNEDVFQRDPGAYGILRIGIADEQLFDLSADQYAVTERGLRSGWPSLASADWRNQLSDLVTDYIAWLKQQPYSDRILGFQIMNMDSGEWYFDSNSEARIGAGEDYSPPMVAAFRQWLSEKYATDSALQAAWNDAGVTLASAGIPTLAERDYSAERFFRSIETECKAIDYQTFYSKKIAETIDFAGDCSSRRPAGRRCSAPCTVITT</sequence>
<reference evidence="2 3" key="1">
    <citation type="submission" date="2020-04" db="EMBL/GenBank/DDBJ databases">
        <title>Genome sequencing of novel species.</title>
        <authorList>
            <person name="Heo J."/>
            <person name="Kim S.-J."/>
            <person name="Kim J.-S."/>
            <person name="Hong S.-B."/>
            <person name="Kwon S.-W."/>
        </authorList>
    </citation>
    <scope>NUCLEOTIDE SEQUENCE [LARGE SCALE GENOMIC DNA]</scope>
    <source>
        <strain evidence="2 3">MFER-1</strain>
    </source>
</reference>